<dbReference type="NCBIfam" id="NF001377">
    <property type="entry name" value="PRK00278.2-4"/>
    <property type="match status" value="1"/>
</dbReference>
<dbReference type="Proteomes" id="UP000051439">
    <property type="component" value="Unassembled WGS sequence"/>
</dbReference>
<name>A0A0R1NPS3_9LACO</name>
<dbReference type="EC" id="4.1.1.48" evidence="9"/>
<dbReference type="InterPro" id="IPR011060">
    <property type="entry name" value="RibuloseP-bd_barrel"/>
</dbReference>
<evidence type="ECO:0000256" key="3">
    <source>
        <dbReference type="ARBA" id="ARBA00008737"/>
    </source>
</evidence>
<dbReference type="GO" id="GO:0000162">
    <property type="term" value="P:L-tryptophan biosynthetic process"/>
    <property type="evidence" value="ECO:0007669"/>
    <property type="project" value="UniProtKB-UniRule"/>
</dbReference>
<reference evidence="11 12" key="1">
    <citation type="journal article" date="2015" name="Genome Announc.">
        <title>Expanding the biotechnology potential of lactobacilli through comparative genomics of 213 strains and associated genera.</title>
        <authorList>
            <person name="Sun Z."/>
            <person name="Harris H.M."/>
            <person name="McCann A."/>
            <person name="Guo C."/>
            <person name="Argimon S."/>
            <person name="Zhang W."/>
            <person name="Yang X."/>
            <person name="Jeffery I.B."/>
            <person name="Cooney J.C."/>
            <person name="Kagawa T.F."/>
            <person name="Liu W."/>
            <person name="Song Y."/>
            <person name="Salvetti E."/>
            <person name="Wrobel A."/>
            <person name="Rasinkangas P."/>
            <person name="Parkhill J."/>
            <person name="Rea M.C."/>
            <person name="O'Sullivan O."/>
            <person name="Ritari J."/>
            <person name="Douillard F.P."/>
            <person name="Paul Ross R."/>
            <person name="Yang R."/>
            <person name="Briner A.E."/>
            <person name="Felis G.E."/>
            <person name="de Vos W.M."/>
            <person name="Barrangou R."/>
            <person name="Klaenhammer T.R."/>
            <person name="Caufield P.W."/>
            <person name="Cui Y."/>
            <person name="Zhang H."/>
            <person name="O'Toole P.W."/>
        </authorList>
    </citation>
    <scope>NUCLEOTIDE SEQUENCE [LARGE SCALE GENOMIC DNA]</scope>
    <source>
        <strain evidence="11 12">DSM 19906</strain>
    </source>
</reference>
<evidence type="ECO:0000256" key="6">
    <source>
        <dbReference type="ARBA" id="ARBA00022822"/>
    </source>
</evidence>
<dbReference type="RefSeq" id="WP_008857486.1">
    <property type="nucleotide sequence ID" value="NZ_AZEB01000009.1"/>
</dbReference>
<protein>
    <recommendedName>
        <fullName evidence="9">Indole-3-glycerol phosphate synthase</fullName>
        <shortName evidence="9">IGPS</shortName>
        <ecNumber evidence="9">4.1.1.48</ecNumber>
    </recommendedName>
</protein>
<evidence type="ECO:0000256" key="9">
    <source>
        <dbReference type="HAMAP-Rule" id="MF_00134"/>
    </source>
</evidence>
<dbReference type="UniPathway" id="UPA00035">
    <property type="reaction ID" value="UER00043"/>
</dbReference>
<dbReference type="AlphaFoldDB" id="A0A0R1NPS3"/>
<dbReference type="SUPFAM" id="SSF51366">
    <property type="entry name" value="Ribulose-phoshate binding barrel"/>
    <property type="match status" value="1"/>
</dbReference>
<evidence type="ECO:0000256" key="1">
    <source>
        <dbReference type="ARBA" id="ARBA00001633"/>
    </source>
</evidence>
<comment type="catalytic activity">
    <reaction evidence="1 9">
        <text>1-(2-carboxyphenylamino)-1-deoxy-D-ribulose 5-phosphate + H(+) = (1S,2R)-1-C-(indol-3-yl)glycerol 3-phosphate + CO2 + H2O</text>
        <dbReference type="Rhea" id="RHEA:23476"/>
        <dbReference type="ChEBI" id="CHEBI:15377"/>
        <dbReference type="ChEBI" id="CHEBI:15378"/>
        <dbReference type="ChEBI" id="CHEBI:16526"/>
        <dbReference type="ChEBI" id="CHEBI:58613"/>
        <dbReference type="ChEBI" id="CHEBI:58866"/>
        <dbReference type="EC" id="4.1.1.48"/>
    </reaction>
</comment>
<dbReference type="InterPro" id="IPR013785">
    <property type="entry name" value="Aldolase_TIM"/>
</dbReference>
<proteinExistence type="inferred from homology"/>
<keyword evidence="8 9" id="KW-0456">Lyase</keyword>
<dbReference type="PANTHER" id="PTHR22854">
    <property type="entry name" value="TRYPTOPHAN BIOSYNTHESIS PROTEIN"/>
    <property type="match status" value="1"/>
</dbReference>
<keyword evidence="4 9" id="KW-0028">Amino-acid biosynthesis</keyword>
<keyword evidence="5 9" id="KW-0210">Decarboxylase</keyword>
<accession>A0A0R1NPS3</accession>
<dbReference type="Pfam" id="PF00218">
    <property type="entry name" value="IGPS"/>
    <property type="match status" value="1"/>
</dbReference>
<dbReference type="CDD" id="cd00331">
    <property type="entry name" value="IGPS"/>
    <property type="match status" value="1"/>
</dbReference>
<dbReference type="InterPro" id="IPR045186">
    <property type="entry name" value="Indole-3-glycerol_P_synth"/>
</dbReference>
<evidence type="ECO:0000256" key="2">
    <source>
        <dbReference type="ARBA" id="ARBA00004696"/>
    </source>
</evidence>
<evidence type="ECO:0000313" key="11">
    <source>
        <dbReference type="EMBL" id="KRL22118.1"/>
    </source>
</evidence>
<gene>
    <name evidence="9" type="primary">trpC</name>
    <name evidence="11" type="ORF">FC98_GL002733</name>
</gene>
<keyword evidence="12" id="KW-1185">Reference proteome</keyword>
<dbReference type="GO" id="GO:0004640">
    <property type="term" value="F:phosphoribosylanthranilate isomerase activity"/>
    <property type="evidence" value="ECO:0007669"/>
    <property type="project" value="TreeGrafter"/>
</dbReference>
<dbReference type="HAMAP" id="MF_00134_B">
    <property type="entry name" value="IGPS_B"/>
    <property type="match status" value="1"/>
</dbReference>
<dbReference type="PATRIC" id="fig|1423766.4.peg.2862"/>
<dbReference type="InterPro" id="IPR001468">
    <property type="entry name" value="Indole-3-GlycerolPSynthase_CS"/>
</dbReference>
<evidence type="ECO:0000256" key="7">
    <source>
        <dbReference type="ARBA" id="ARBA00023141"/>
    </source>
</evidence>
<evidence type="ECO:0000256" key="5">
    <source>
        <dbReference type="ARBA" id="ARBA00022793"/>
    </source>
</evidence>
<dbReference type="Gene3D" id="3.20.20.70">
    <property type="entry name" value="Aldolase class I"/>
    <property type="match status" value="1"/>
</dbReference>
<dbReference type="FunFam" id="3.20.20.70:FF:000024">
    <property type="entry name" value="Indole-3-glycerol phosphate synthase"/>
    <property type="match status" value="1"/>
</dbReference>
<keyword evidence="6 9" id="KW-0822">Tryptophan biosynthesis</keyword>
<comment type="similarity">
    <text evidence="3 9">Belongs to the TrpC family.</text>
</comment>
<dbReference type="PANTHER" id="PTHR22854:SF2">
    <property type="entry name" value="INDOLE-3-GLYCEROL-PHOSPHATE SYNTHASE"/>
    <property type="match status" value="1"/>
</dbReference>
<dbReference type="PROSITE" id="PS00614">
    <property type="entry name" value="IGPS"/>
    <property type="match status" value="1"/>
</dbReference>
<evidence type="ECO:0000313" key="12">
    <source>
        <dbReference type="Proteomes" id="UP000051439"/>
    </source>
</evidence>
<evidence type="ECO:0000256" key="8">
    <source>
        <dbReference type="ARBA" id="ARBA00023239"/>
    </source>
</evidence>
<keyword evidence="7 9" id="KW-0057">Aromatic amino acid biosynthesis</keyword>
<sequence>MILDDLVAATRIRLKRHQEKVSLAQLKRRVEQQSADENPDFLSILNNPGLHVIAEVKKSSPSKGTIVSNFPYLQIAETYDKAGTDAISVLTEPDYFNGHLNYLKEISHKVTAPILRKDFTIDPYMIYEAKANGASIVLLIVAILTDHQLREYRELAEELGMQAIVEAYTEDEVNRALQSDAKIIGINNRNLKDFHVDFNNSLKLKSLVPANIPVIAESGIQTQADVAKLAGAGFKGVLIGETLMRAADKQALIQAFKASTAVTDSKATK</sequence>
<dbReference type="GO" id="GO:0004425">
    <property type="term" value="F:indole-3-glycerol-phosphate synthase activity"/>
    <property type="evidence" value="ECO:0007669"/>
    <property type="project" value="UniProtKB-UniRule"/>
</dbReference>
<evidence type="ECO:0000259" key="10">
    <source>
        <dbReference type="Pfam" id="PF00218"/>
    </source>
</evidence>
<evidence type="ECO:0000256" key="4">
    <source>
        <dbReference type="ARBA" id="ARBA00022605"/>
    </source>
</evidence>
<dbReference type="InterPro" id="IPR013798">
    <property type="entry name" value="Indole-3-glycerol_P_synth_dom"/>
</dbReference>
<organism evidence="11 12">
    <name type="scientific">Lentilactobacillus kisonensis DSM 19906 = JCM 15041</name>
    <dbReference type="NCBI Taxonomy" id="1423766"/>
    <lineage>
        <taxon>Bacteria</taxon>
        <taxon>Bacillati</taxon>
        <taxon>Bacillota</taxon>
        <taxon>Bacilli</taxon>
        <taxon>Lactobacillales</taxon>
        <taxon>Lactobacillaceae</taxon>
        <taxon>Lentilactobacillus</taxon>
    </lineage>
</organism>
<comment type="pathway">
    <text evidence="2 9">Amino-acid biosynthesis; L-tryptophan biosynthesis; L-tryptophan from chorismate: step 4/5.</text>
</comment>
<dbReference type="EMBL" id="AZEB01000009">
    <property type="protein sequence ID" value="KRL22118.1"/>
    <property type="molecule type" value="Genomic_DNA"/>
</dbReference>
<feature type="domain" description="Indole-3-glycerol phosphate synthase" evidence="10">
    <location>
        <begin position="3"/>
        <end position="255"/>
    </location>
</feature>
<comment type="caution">
    <text evidence="11">The sequence shown here is derived from an EMBL/GenBank/DDBJ whole genome shotgun (WGS) entry which is preliminary data.</text>
</comment>